<comment type="catalytic activity">
    <reaction evidence="3">
        <text>a D-aminoacyl-tRNA + H2O = a tRNA + a D-alpha-amino acid + H(+)</text>
        <dbReference type="Rhea" id="RHEA:13953"/>
        <dbReference type="Rhea" id="RHEA-COMP:10123"/>
        <dbReference type="Rhea" id="RHEA-COMP:10124"/>
        <dbReference type="ChEBI" id="CHEBI:15377"/>
        <dbReference type="ChEBI" id="CHEBI:15378"/>
        <dbReference type="ChEBI" id="CHEBI:59871"/>
        <dbReference type="ChEBI" id="CHEBI:78442"/>
        <dbReference type="ChEBI" id="CHEBI:79333"/>
        <dbReference type="EC" id="3.1.1.96"/>
    </reaction>
</comment>
<dbReference type="GO" id="GO:0019478">
    <property type="term" value="P:D-amino acid catabolic process"/>
    <property type="evidence" value="ECO:0007669"/>
    <property type="project" value="UniProtKB-UniRule"/>
</dbReference>
<dbReference type="EC" id="3.1.1.96" evidence="3"/>
<dbReference type="CDD" id="cd01310">
    <property type="entry name" value="TatD_DNAse"/>
    <property type="match status" value="1"/>
</dbReference>
<gene>
    <name evidence="3" type="primary">dtd3</name>
    <name evidence="5" type="ORF">CK510_00755</name>
</gene>
<accession>A0A2A2TQ73</accession>
<protein>
    <recommendedName>
        <fullName evidence="3">D-aminoacyl-tRNA deacylase</fullName>
        <ecNumber evidence="3">3.1.1.96</ecNumber>
    </recommendedName>
</protein>
<dbReference type="PANTHER" id="PTHR46124">
    <property type="entry name" value="D-AMINOACYL-TRNA DEACYLASE"/>
    <property type="match status" value="1"/>
</dbReference>
<comment type="function">
    <text evidence="3">Catalyzes the hydrolysis of D-tyrosyl-tRNA(Tyr).</text>
</comment>
<feature type="binding site" evidence="3 4">
    <location>
        <position position="129"/>
    </location>
    <ligand>
        <name>a divalent metal cation</name>
        <dbReference type="ChEBI" id="CHEBI:60240"/>
        <label>2</label>
    </ligand>
</feature>
<keyword evidence="6" id="KW-1185">Reference proteome</keyword>
<feature type="binding site" evidence="3">
    <location>
        <position position="94"/>
    </location>
    <ligand>
        <name>a divalent metal cation</name>
        <dbReference type="ChEBI" id="CHEBI:60240"/>
        <label>2</label>
    </ligand>
</feature>
<dbReference type="InterPro" id="IPR018228">
    <property type="entry name" value="DNase_TatD-rel_CS"/>
</dbReference>
<comment type="cofactor">
    <cofactor evidence="3">
        <name>a divalent metal cation</name>
        <dbReference type="ChEBI" id="CHEBI:60240"/>
    </cofactor>
    <text evidence="3">Binds 2 divalent metal cations per subunit.</text>
</comment>
<dbReference type="NCBIfam" id="TIGR00010">
    <property type="entry name" value="YchF/TatD family DNA exonuclease"/>
    <property type="match status" value="1"/>
</dbReference>
<feature type="binding site" evidence="3 4">
    <location>
        <position position="9"/>
    </location>
    <ligand>
        <name>a divalent metal cation</name>
        <dbReference type="ChEBI" id="CHEBI:60240"/>
        <label>1</label>
    </ligand>
</feature>
<dbReference type="HAMAP" id="MF_02048">
    <property type="entry name" value="Deacylase_DTD3"/>
    <property type="match status" value="1"/>
</dbReference>
<dbReference type="GO" id="GO:0005829">
    <property type="term" value="C:cytosol"/>
    <property type="evidence" value="ECO:0007669"/>
    <property type="project" value="TreeGrafter"/>
</dbReference>
<feature type="binding site" evidence="3 4">
    <location>
        <position position="94"/>
    </location>
    <ligand>
        <name>a divalent metal cation</name>
        <dbReference type="ChEBI" id="CHEBI:60240"/>
        <label>1</label>
    </ligand>
</feature>
<organism evidence="5 6">
    <name type="scientific">Brunnivagina elsteri CCALA 953</name>
    <dbReference type="NCBI Taxonomy" id="987040"/>
    <lineage>
        <taxon>Bacteria</taxon>
        <taxon>Bacillati</taxon>
        <taxon>Cyanobacteriota</taxon>
        <taxon>Cyanophyceae</taxon>
        <taxon>Nostocales</taxon>
        <taxon>Calotrichaceae</taxon>
        <taxon>Brunnivagina</taxon>
    </lineage>
</organism>
<feature type="binding site" evidence="3 4">
    <location>
        <position position="207"/>
    </location>
    <ligand>
        <name>a divalent metal cation</name>
        <dbReference type="ChEBI" id="CHEBI:60240"/>
        <label>1</label>
    </ligand>
</feature>
<dbReference type="Gene3D" id="3.20.20.140">
    <property type="entry name" value="Metal-dependent hydrolases"/>
    <property type="match status" value="1"/>
</dbReference>
<comment type="catalytic activity">
    <reaction evidence="3">
        <text>D-tyrosyl-tRNA(Tyr) + H2O = D-tyrosine + tRNA(Tyr)</text>
        <dbReference type="Rhea" id="RHEA:25347"/>
        <dbReference type="Rhea" id="RHEA-COMP:9707"/>
        <dbReference type="Rhea" id="RHEA-COMP:9872"/>
        <dbReference type="ChEBI" id="CHEBI:15377"/>
        <dbReference type="ChEBI" id="CHEBI:58570"/>
        <dbReference type="ChEBI" id="CHEBI:78442"/>
        <dbReference type="ChEBI" id="CHEBI:78723"/>
    </reaction>
</comment>
<evidence type="ECO:0000256" key="3">
    <source>
        <dbReference type="HAMAP-Rule" id="MF_02048"/>
    </source>
</evidence>
<dbReference type="InterPro" id="IPR032466">
    <property type="entry name" value="Metal_Hydrolase"/>
</dbReference>
<dbReference type="PIRSF" id="PIRSF005902">
    <property type="entry name" value="DNase_TatD"/>
    <property type="match status" value="1"/>
</dbReference>
<dbReference type="GO" id="GO:0051500">
    <property type="term" value="F:D-tyrosyl-tRNA(Tyr) deacylase activity"/>
    <property type="evidence" value="ECO:0007669"/>
    <property type="project" value="RHEA"/>
</dbReference>
<dbReference type="Proteomes" id="UP000218238">
    <property type="component" value="Unassembled WGS sequence"/>
</dbReference>
<proteinExistence type="inferred from homology"/>
<evidence type="ECO:0000256" key="4">
    <source>
        <dbReference type="PIRSR" id="PIRSR005902-1"/>
    </source>
</evidence>
<keyword evidence="2 3" id="KW-0378">Hydrolase</keyword>
<evidence type="ECO:0000256" key="1">
    <source>
        <dbReference type="ARBA" id="ARBA00022723"/>
    </source>
</evidence>
<sequence length="261" mass="29191">MQLIDTHVHLNFEVFLSDLAMVRSRWQEAGVVHLVHSCVQPSEFPSIQAIAQQIPELSVAVGLHPLDADKWSDKTADEIKAFARSDAKIVAIGEMGLDFYKADNYEHQVMVFESQLAIASELDLPVIIHCRDAASSVREILQKWTDMKGGRVRGVMHCWGGEPEETQWFLDLGFYISFSGTVTFKNAKTIQSSAAMVSSDRLLIETDCPFLAPVPKRGERRNEPAYVRYVAEHVANLRGETLDAIAQQTTENACKLFGLKI</sequence>
<keyword evidence="1 3" id="KW-0479">Metal-binding</keyword>
<dbReference type="PROSITE" id="PS01137">
    <property type="entry name" value="TATD_1"/>
    <property type="match status" value="1"/>
</dbReference>
<dbReference type="InterPro" id="IPR001130">
    <property type="entry name" value="TatD-like"/>
</dbReference>
<comment type="similarity">
    <text evidence="3">Belongs to the metallo-dependent hydrolases superfamily. TatD-type hydrolase family. DTD3 subfamily.</text>
</comment>
<evidence type="ECO:0000313" key="5">
    <source>
        <dbReference type="EMBL" id="PAX60619.1"/>
    </source>
</evidence>
<dbReference type="OrthoDB" id="9810005at2"/>
<feature type="binding site" evidence="3 4">
    <location>
        <position position="157"/>
    </location>
    <ligand>
        <name>a divalent metal cation</name>
        <dbReference type="ChEBI" id="CHEBI:60240"/>
        <label>2</label>
    </ligand>
</feature>
<feature type="binding site" evidence="3 4">
    <location>
        <position position="7"/>
    </location>
    <ligand>
        <name>a divalent metal cation</name>
        <dbReference type="ChEBI" id="CHEBI:60240"/>
        <label>1</label>
    </ligand>
</feature>
<name>A0A2A2TQ73_9CYAN</name>
<dbReference type="FunFam" id="3.20.20.140:FF:000005">
    <property type="entry name" value="TatD family hydrolase"/>
    <property type="match status" value="1"/>
</dbReference>
<dbReference type="PROSITE" id="PS01091">
    <property type="entry name" value="TATD_3"/>
    <property type="match status" value="1"/>
</dbReference>
<dbReference type="PANTHER" id="PTHR46124:SF2">
    <property type="entry name" value="D-AMINOACYL-TRNA DEACYLASE"/>
    <property type="match status" value="1"/>
</dbReference>
<dbReference type="SUPFAM" id="SSF51556">
    <property type="entry name" value="Metallo-dependent hydrolases"/>
    <property type="match status" value="1"/>
</dbReference>
<dbReference type="Pfam" id="PF01026">
    <property type="entry name" value="TatD_DNase"/>
    <property type="match status" value="1"/>
</dbReference>
<dbReference type="GO" id="GO:0046872">
    <property type="term" value="F:metal ion binding"/>
    <property type="evidence" value="ECO:0007669"/>
    <property type="project" value="UniProtKB-KW"/>
</dbReference>
<dbReference type="AlphaFoldDB" id="A0A2A2TQ73"/>
<dbReference type="GO" id="GO:0004536">
    <property type="term" value="F:DNA nuclease activity"/>
    <property type="evidence" value="ECO:0007669"/>
    <property type="project" value="InterPro"/>
</dbReference>
<evidence type="ECO:0000256" key="2">
    <source>
        <dbReference type="ARBA" id="ARBA00022801"/>
    </source>
</evidence>
<comment type="caution">
    <text evidence="5">The sequence shown here is derived from an EMBL/GenBank/DDBJ whole genome shotgun (WGS) entry which is preliminary data.</text>
</comment>
<dbReference type="EMBL" id="NTFS01000004">
    <property type="protein sequence ID" value="PAX60619.1"/>
    <property type="molecule type" value="Genomic_DNA"/>
</dbReference>
<reference evidence="5 6" key="1">
    <citation type="submission" date="2017-08" db="EMBL/GenBank/DDBJ databases">
        <title>Draft genome sequence of filamentous cyanobacterium Calothrix elsteri CCALA 953.</title>
        <authorList>
            <person name="Gagunashvili A.N."/>
            <person name="Elster J."/>
            <person name="Andresson O.S."/>
        </authorList>
    </citation>
    <scope>NUCLEOTIDE SEQUENCE [LARGE SCALE GENOMIC DNA]</scope>
    <source>
        <strain evidence="5 6">CCALA 953</strain>
    </source>
</reference>
<evidence type="ECO:0000313" key="6">
    <source>
        <dbReference type="Proteomes" id="UP000218238"/>
    </source>
</evidence>
<dbReference type="InterPro" id="IPR015991">
    <property type="entry name" value="TatD/YcfH-like"/>
</dbReference>
<dbReference type="RefSeq" id="WP_095719857.1">
    <property type="nucleotide sequence ID" value="NZ_NTFS01000004.1"/>
</dbReference>
<dbReference type="InterPro" id="IPR033665">
    <property type="entry name" value="Deacylase_DTD3"/>
</dbReference>